<dbReference type="STRING" id="1437607.BISA_1364"/>
<comment type="caution">
    <text evidence="2">The sequence shown here is derived from an EMBL/GenBank/DDBJ whole genome shotgun (WGS) entry which is preliminary data.</text>
</comment>
<dbReference type="AlphaFoldDB" id="A0A087DCE9"/>
<feature type="region of interest" description="Disordered" evidence="1">
    <location>
        <begin position="160"/>
        <end position="186"/>
    </location>
</feature>
<evidence type="ECO:0000313" key="3">
    <source>
        <dbReference type="Proteomes" id="UP000029066"/>
    </source>
</evidence>
<evidence type="ECO:0000313" key="2">
    <source>
        <dbReference type="EMBL" id="KFI93199.1"/>
    </source>
</evidence>
<dbReference type="Proteomes" id="UP000029066">
    <property type="component" value="Unassembled WGS sequence"/>
</dbReference>
<organism evidence="2 3">
    <name type="scientific">Bifidobacterium saguini DSM 23967</name>
    <dbReference type="NCBI Taxonomy" id="1437607"/>
    <lineage>
        <taxon>Bacteria</taxon>
        <taxon>Bacillati</taxon>
        <taxon>Actinomycetota</taxon>
        <taxon>Actinomycetes</taxon>
        <taxon>Bifidobacteriales</taxon>
        <taxon>Bifidobacteriaceae</taxon>
        <taxon>Bifidobacterium</taxon>
    </lineage>
</organism>
<dbReference type="EMBL" id="JGZN01000006">
    <property type="protein sequence ID" value="KFI93199.1"/>
    <property type="molecule type" value="Genomic_DNA"/>
</dbReference>
<protein>
    <submittedName>
        <fullName evidence="2">Uncharacterized protein</fullName>
    </submittedName>
</protein>
<gene>
    <name evidence="2" type="ORF">BISA_1364</name>
</gene>
<feature type="compositionally biased region" description="Low complexity" evidence="1">
    <location>
        <begin position="168"/>
        <end position="186"/>
    </location>
</feature>
<name>A0A087DCE9_9BIFI</name>
<reference evidence="2 3" key="1">
    <citation type="submission" date="2014-03" db="EMBL/GenBank/DDBJ databases">
        <title>Genomics of Bifidobacteria.</title>
        <authorList>
            <person name="Ventura M."/>
            <person name="Milani C."/>
            <person name="Lugli G.A."/>
        </authorList>
    </citation>
    <scope>NUCLEOTIDE SEQUENCE [LARGE SCALE GENOMIC DNA]</scope>
    <source>
        <strain evidence="2 3">DSM 23967</strain>
    </source>
</reference>
<sequence>MMGPVTAAHPITVNGRTVRFTVDQWVRRHLKPGMFEGMRRHLMNQRGIAWHNDPNRGGIRNGIERWTMLAGRHPNGGTGVTLETPDGTRLDISLELDGAIPPEGRFWENPAHEYPILEAERARIIHPVEPAIENNGPYGAISRLMEFNEPYLTIIEQETLTNQKRNNRTQPPRTPPTNTRYRTGEE</sequence>
<proteinExistence type="predicted"/>
<evidence type="ECO:0000256" key="1">
    <source>
        <dbReference type="SAM" id="MobiDB-lite"/>
    </source>
</evidence>
<accession>A0A087DCE9</accession>